<keyword evidence="1" id="KW-0812">Transmembrane</keyword>
<name>A0ABN8LXF0_9CNID</name>
<comment type="caution">
    <text evidence="2">The sequence shown here is derived from an EMBL/GenBank/DDBJ whole genome shotgun (WGS) entry which is preliminary data.</text>
</comment>
<evidence type="ECO:0000313" key="3">
    <source>
        <dbReference type="Proteomes" id="UP001159427"/>
    </source>
</evidence>
<feature type="transmembrane region" description="Helical" evidence="1">
    <location>
        <begin position="21"/>
        <end position="39"/>
    </location>
</feature>
<keyword evidence="1" id="KW-1133">Transmembrane helix</keyword>
<dbReference type="Proteomes" id="UP001159427">
    <property type="component" value="Unassembled WGS sequence"/>
</dbReference>
<dbReference type="EMBL" id="CALNXI010000195">
    <property type="protein sequence ID" value="CAH3021805.1"/>
    <property type="molecule type" value="Genomic_DNA"/>
</dbReference>
<accession>A0ABN8LXF0</accession>
<evidence type="ECO:0000313" key="2">
    <source>
        <dbReference type="EMBL" id="CAH3021805.1"/>
    </source>
</evidence>
<keyword evidence="3" id="KW-1185">Reference proteome</keyword>
<sequence length="91" mass="10982">MGEKKSIWLRWRLFAHKHNNRLLYAMMGLMFSAQMIMVYKHLKGERVVLTKEELFEKGPVVIKMEEYLKAAARWPILKTKRKDPFKEDEDQ</sequence>
<evidence type="ECO:0000256" key="1">
    <source>
        <dbReference type="SAM" id="Phobius"/>
    </source>
</evidence>
<proteinExistence type="predicted"/>
<reference evidence="2 3" key="1">
    <citation type="submission" date="2022-05" db="EMBL/GenBank/DDBJ databases">
        <authorList>
            <consortium name="Genoscope - CEA"/>
            <person name="William W."/>
        </authorList>
    </citation>
    <scope>NUCLEOTIDE SEQUENCE [LARGE SCALE GENOMIC DNA]</scope>
</reference>
<keyword evidence="1" id="KW-0472">Membrane</keyword>
<protein>
    <submittedName>
        <fullName evidence="2">Uncharacterized protein</fullName>
    </submittedName>
</protein>
<gene>
    <name evidence="2" type="ORF">PEVE_00012831</name>
</gene>
<organism evidence="2 3">
    <name type="scientific">Porites evermanni</name>
    <dbReference type="NCBI Taxonomy" id="104178"/>
    <lineage>
        <taxon>Eukaryota</taxon>
        <taxon>Metazoa</taxon>
        <taxon>Cnidaria</taxon>
        <taxon>Anthozoa</taxon>
        <taxon>Hexacorallia</taxon>
        <taxon>Scleractinia</taxon>
        <taxon>Fungiina</taxon>
        <taxon>Poritidae</taxon>
        <taxon>Porites</taxon>
    </lineage>
</organism>